<accession>A0A9W4FHX1</accession>
<dbReference type="EMBL" id="AP022601">
    <property type="protein sequence ID" value="BBY95183.1"/>
    <property type="molecule type" value="Genomic_DNA"/>
</dbReference>
<keyword evidence="2" id="KW-1185">Reference proteome</keyword>
<reference evidence="1 2" key="1">
    <citation type="journal article" date="2019" name="Emerg. Microbes Infect.">
        <title>Comprehensive subspecies identification of 175 nontuberculous mycobacteria species based on 7547 genomic profiles.</title>
        <authorList>
            <person name="Matsumoto Y."/>
            <person name="Kinjo T."/>
            <person name="Motooka D."/>
            <person name="Nabeya D."/>
            <person name="Jung N."/>
            <person name="Uechi K."/>
            <person name="Horii T."/>
            <person name="Iida T."/>
            <person name="Fujita J."/>
            <person name="Nakamura S."/>
        </authorList>
    </citation>
    <scope>NUCLEOTIDE SEQUENCE [LARGE SCALE GENOMIC DNA]</scope>
    <source>
        <strain evidence="1 2">JCM 6399</strain>
    </source>
</reference>
<name>A0A9W4FHX1_9MYCO</name>
<protein>
    <submittedName>
        <fullName evidence="1">Uncharacterized protein</fullName>
    </submittedName>
</protein>
<gene>
    <name evidence="1" type="ORF">MGALJ_48520</name>
</gene>
<dbReference type="RefSeq" id="WP_163733944.1">
    <property type="nucleotide sequence ID" value="NZ_AP022601.1"/>
</dbReference>
<evidence type="ECO:0000313" key="2">
    <source>
        <dbReference type="Proteomes" id="UP000465785"/>
    </source>
</evidence>
<dbReference type="Proteomes" id="UP000465785">
    <property type="component" value="Chromosome"/>
</dbReference>
<organism evidence="1 2">
    <name type="scientific">Mycobacterium gallinarum</name>
    <dbReference type="NCBI Taxonomy" id="39689"/>
    <lineage>
        <taxon>Bacteria</taxon>
        <taxon>Bacillati</taxon>
        <taxon>Actinomycetota</taxon>
        <taxon>Actinomycetes</taxon>
        <taxon>Mycobacteriales</taxon>
        <taxon>Mycobacteriaceae</taxon>
        <taxon>Mycobacterium</taxon>
    </lineage>
</organism>
<proteinExistence type="predicted"/>
<dbReference type="KEGG" id="mgau:MGALJ_48520"/>
<sequence length="153" mass="16639">MIDREFVSEWEPRWRAGPPADGADHAGDDRARDATAAALYAVRRSEPALSVVLDAWAEHDPFSALPGACAAVIVDHLVFDAAAAARFTSAVEQVIAEWRAGPHPDTRDAATQALWRLAGPVWVCTDVGSAHDTQRELFCILLEDRLLRLAAMP</sequence>
<dbReference type="AlphaFoldDB" id="A0A9W4FHX1"/>
<evidence type="ECO:0000313" key="1">
    <source>
        <dbReference type="EMBL" id="BBY95183.1"/>
    </source>
</evidence>